<name>A0ACB5STN5_AMBMO</name>
<protein>
    <submittedName>
        <fullName evidence="1">Unnamed protein product</fullName>
    </submittedName>
</protein>
<comment type="caution">
    <text evidence="1">The sequence shown here is derived from an EMBL/GenBank/DDBJ whole genome shotgun (WGS) entry which is preliminary data.</text>
</comment>
<organism evidence="1 2">
    <name type="scientific">Ambrosiozyma monospora</name>
    <name type="common">Yeast</name>
    <name type="synonym">Endomycopsis monosporus</name>
    <dbReference type="NCBI Taxonomy" id="43982"/>
    <lineage>
        <taxon>Eukaryota</taxon>
        <taxon>Fungi</taxon>
        <taxon>Dikarya</taxon>
        <taxon>Ascomycota</taxon>
        <taxon>Saccharomycotina</taxon>
        <taxon>Pichiomycetes</taxon>
        <taxon>Pichiales</taxon>
        <taxon>Pichiaceae</taxon>
        <taxon>Ambrosiozyma</taxon>
    </lineage>
</organism>
<evidence type="ECO:0000313" key="2">
    <source>
        <dbReference type="Proteomes" id="UP001165064"/>
    </source>
</evidence>
<gene>
    <name evidence="1" type="ORF">Amon02_000107500</name>
</gene>
<dbReference type="EMBL" id="BSXS01000476">
    <property type="protein sequence ID" value="GME72651.1"/>
    <property type="molecule type" value="Genomic_DNA"/>
</dbReference>
<accession>A0ACB5STN5</accession>
<keyword evidence="2" id="KW-1185">Reference proteome</keyword>
<sequence length="537" mass="59884">MANPDDEHEKQHTIAALPHGSRTLETDHTSQFHSKSIEDNKMHQFLPNYGKYAFIRKPFLLKLTIIVILISLSNTVSGYVAGLMNVCQMQPAFLHYTGNPTGAVLGAINTAPSLGGLLTLGTSSHLSDYFGRRISLIVGEFIALIGIVLQSCAQNYAMFLIGGLFIGFGGSIGMVAATSLVSELAYPPYRQVMSVICSASWFIGANFAAWLGYGTRNAHGNWCWRITAICACVLPVLQLCFIWMVPESPRWLISKDRDQEAREMLMKHHGGNNEVISGNLVDFEMCEIKAAIQAEKVAANYKYSDLFKTPSNRKRMFLTFICSLLFQMSGNTVVSYYINKVLQSIGYTSRSEKMLINAGMMVYSYGVCLFATYTVGIFKRRTSFLITLSMMLITYVIWSALSAINQQNNFENNSYANGVLAMIFLFIFAYEAGFNAVPWVYLTEIFPFTIRAKGLNILQILNLCWLVTAGFVNPVALDAIGWKYYLVFVALIVSEMVVVFFTFVETSGKTLEEIAEVFGEFPAELEHISRVPTEVIP</sequence>
<evidence type="ECO:0000313" key="1">
    <source>
        <dbReference type="EMBL" id="GME72651.1"/>
    </source>
</evidence>
<dbReference type="Proteomes" id="UP001165064">
    <property type="component" value="Unassembled WGS sequence"/>
</dbReference>
<proteinExistence type="predicted"/>
<reference evidence="1" key="1">
    <citation type="submission" date="2023-04" db="EMBL/GenBank/DDBJ databases">
        <title>Ambrosiozyma monospora NBRC 10751.</title>
        <authorList>
            <person name="Ichikawa N."/>
            <person name="Sato H."/>
            <person name="Tonouchi N."/>
        </authorList>
    </citation>
    <scope>NUCLEOTIDE SEQUENCE</scope>
    <source>
        <strain evidence="1">NBRC 10751</strain>
    </source>
</reference>